<evidence type="ECO:0000313" key="7">
    <source>
        <dbReference type="EMBL" id="GLZ80054.1"/>
    </source>
</evidence>
<evidence type="ECO:0000256" key="5">
    <source>
        <dbReference type="ARBA" id="ARBA00032875"/>
    </source>
</evidence>
<protein>
    <recommendedName>
        <fullName evidence="5">Acyl-CoA synthetase</fullName>
    </recommendedName>
</protein>
<dbReference type="AlphaFoldDB" id="A0A9W6SNB2"/>
<reference evidence="7" key="1">
    <citation type="submission" date="2023-03" db="EMBL/GenBank/DDBJ databases">
        <title>Actinorhabdospora filicis NBRC 111898.</title>
        <authorList>
            <person name="Ichikawa N."/>
            <person name="Sato H."/>
            <person name="Tonouchi N."/>
        </authorList>
    </citation>
    <scope>NUCLEOTIDE SEQUENCE</scope>
    <source>
        <strain evidence="7">NBRC 111898</strain>
    </source>
</reference>
<evidence type="ECO:0000256" key="2">
    <source>
        <dbReference type="ARBA" id="ARBA00022598"/>
    </source>
</evidence>
<dbReference type="SUPFAM" id="SSF56801">
    <property type="entry name" value="Acetyl-CoA synthetase-like"/>
    <property type="match status" value="1"/>
</dbReference>
<dbReference type="InterPro" id="IPR042099">
    <property type="entry name" value="ANL_N_sf"/>
</dbReference>
<dbReference type="Pfam" id="PF00501">
    <property type="entry name" value="AMP-binding"/>
    <property type="match status" value="1"/>
</dbReference>
<keyword evidence="4" id="KW-0443">Lipid metabolism</keyword>
<dbReference type="GO" id="GO:0016020">
    <property type="term" value="C:membrane"/>
    <property type="evidence" value="ECO:0007669"/>
    <property type="project" value="TreeGrafter"/>
</dbReference>
<dbReference type="RefSeq" id="WP_285665178.1">
    <property type="nucleotide sequence ID" value="NZ_BSTX01000003.1"/>
</dbReference>
<evidence type="ECO:0000259" key="6">
    <source>
        <dbReference type="Pfam" id="PF00501"/>
    </source>
</evidence>
<dbReference type="GO" id="GO:0004467">
    <property type="term" value="F:long-chain fatty acid-CoA ligase activity"/>
    <property type="evidence" value="ECO:0007669"/>
    <property type="project" value="TreeGrafter"/>
</dbReference>
<evidence type="ECO:0000313" key="8">
    <source>
        <dbReference type="Proteomes" id="UP001165079"/>
    </source>
</evidence>
<accession>A0A9W6SNB2</accession>
<dbReference type="InterPro" id="IPR000873">
    <property type="entry name" value="AMP-dep_synth/lig_dom"/>
</dbReference>
<keyword evidence="8" id="KW-1185">Reference proteome</keyword>
<gene>
    <name evidence="7" type="ORF">Afil01_48610</name>
</gene>
<organism evidence="7 8">
    <name type="scientific">Actinorhabdospora filicis</name>
    <dbReference type="NCBI Taxonomy" id="1785913"/>
    <lineage>
        <taxon>Bacteria</taxon>
        <taxon>Bacillati</taxon>
        <taxon>Actinomycetota</taxon>
        <taxon>Actinomycetes</taxon>
        <taxon>Micromonosporales</taxon>
        <taxon>Micromonosporaceae</taxon>
        <taxon>Actinorhabdospora</taxon>
    </lineage>
</organism>
<dbReference type="EMBL" id="BSTX01000003">
    <property type="protein sequence ID" value="GLZ80054.1"/>
    <property type="molecule type" value="Genomic_DNA"/>
</dbReference>
<feature type="domain" description="AMP-dependent synthetase/ligase" evidence="6">
    <location>
        <begin position="24"/>
        <end position="425"/>
    </location>
</feature>
<dbReference type="PROSITE" id="PS00455">
    <property type="entry name" value="AMP_BINDING"/>
    <property type="match status" value="1"/>
</dbReference>
<keyword evidence="2 7" id="KW-0436">Ligase</keyword>
<evidence type="ECO:0000256" key="1">
    <source>
        <dbReference type="ARBA" id="ARBA00006432"/>
    </source>
</evidence>
<comment type="caution">
    <text evidence="7">The sequence shown here is derived from an EMBL/GenBank/DDBJ whole genome shotgun (WGS) entry which is preliminary data.</text>
</comment>
<comment type="similarity">
    <text evidence="1">Belongs to the ATP-dependent AMP-binding enzyme family.</text>
</comment>
<dbReference type="PANTHER" id="PTHR43272">
    <property type="entry name" value="LONG-CHAIN-FATTY-ACID--COA LIGASE"/>
    <property type="match status" value="1"/>
</dbReference>
<dbReference type="InterPro" id="IPR020845">
    <property type="entry name" value="AMP-binding_CS"/>
</dbReference>
<dbReference type="Pfam" id="PF23562">
    <property type="entry name" value="AMP-binding_C_3"/>
    <property type="match status" value="1"/>
</dbReference>
<dbReference type="Gene3D" id="3.40.50.12780">
    <property type="entry name" value="N-terminal domain of ligase-like"/>
    <property type="match status" value="1"/>
</dbReference>
<proteinExistence type="inferred from homology"/>
<evidence type="ECO:0000256" key="3">
    <source>
        <dbReference type="ARBA" id="ARBA00022832"/>
    </source>
</evidence>
<sequence length="601" mass="64629">MREFSVPRAVTVPDDANLTDPLWVNAEQYPDSVVFAKREGEGVWTDVTSARFRDEVIELARGLAASGIKPGDRIGLMAATRYEWTLIDYAIWVAGAVSVPVFESSSADQVRWILSDSQSVACFVEKDAHEEILAGIRDDLPELKLTWSIDGGGLDELRTAGRDTDADVEALRKSAGADDLATIIYTSGTTGRPKGCMLTHRNMYSDISNTITGVRSLFHDNATTLLFLPLAHSFARIIQLGAMEARVRMGHHPDLGTVAKVLPEFRPTFLLAVPRVFEKVFNGARQKAADGGSLKGKLFERAANVAIAYSRALDTNGVGLGLRVRHSFYDKLVYSKLRAALGGRCDRAISGGAPLGERLGHFFRGVGVTIYEGYGLTESSPVISLNLDSAAKIGTVGRPVPNTTAKIADDNELLIKGDQVFAGYWRNQEATDESVKDGWLHTGDLASIDADGFLTITGRKKEILVTAGGKNIAPGPMEDVIRAHPLISQAVVIGDAQPFVACLVAIDGEALPGWLERAGKTAGTPITELRDDPELNAEVKAAIDAANATVSKAEAIKAYRILPADLTEATGEVTPKQSVKRNVVMAKYAGEIDAIYGGVKR</sequence>
<dbReference type="Proteomes" id="UP001165079">
    <property type="component" value="Unassembled WGS sequence"/>
</dbReference>
<keyword evidence="3" id="KW-0276">Fatty acid metabolism</keyword>
<name>A0A9W6SNB2_9ACTN</name>
<dbReference type="CDD" id="cd05907">
    <property type="entry name" value="VL_LC_FACS_like"/>
    <property type="match status" value="1"/>
</dbReference>
<dbReference type="PANTHER" id="PTHR43272:SF32">
    <property type="entry name" value="AMP-DEPENDENT SYNTHETASE_LIGASE DOMAIN-CONTAINING PROTEIN"/>
    <property type="match status" value="1"/>
</dbReference>
<evidence type="ECO:0000256" key="4">
    <source>
        <dbReference type="ARBA" id="ARBA00023098"/>
    </source>
</evidence>